<protein>
    <submittedName>
        <fullName evidence="1">Uncharacterized protein</fullName>
    </submittedName>
</protein>
<accession>A0ABQ9I897</accession>
<organism evidence="1 2">
    <name type="scientific">Dryococelus australis</name>
    <dbReference type="NCBI Taxonomy" id="614101"/>
    <lineage>
        <taxon>Eukaryota</taxon>
        <taxon>Metazoa</taxon>
        <taxon>Ecdysozoa</taxon>
        <taxon>Arthropoda</taxon>
        <taxon>Hexapoda</taxon>
        <taxon>Insecta</taxon>
        <taxon>Pterygota</taxon>
        <taxon>Neoptera</taxon>
        <taxon>Polyneoptera</taxon>
        <taxon>Phasmatodea</taxon>
        <taxon>Verophasmatodea</taxon>
        <taxon>Anareolatae</taxon>
        <taxon>Phasmatidae</taxon>
        <taxon>Eurycanthinae</taxon>
        <taxon>Dryococelus</taxon>
    </lineage>
</organism>
<comment type="caution">
    <text evidence="1">The sequence shown here is derived from an EMBL/GenBank/DDBJ whole genome shotgun (WGS) entry which is preliminary data.</text>
</comment>
<keyword evidence="2" id="KW-1185">Reference proteome</keyword>
<dbReference type="EMBL" id="JARBHB010000002">
    <property type="protein sequence ID" value="KAJ8892865.1"/>
    <property type="molecule type" value="Genomic_DNA"/>
</dbReference>
<dbReference type="Proteomes" id="UP001159363">
    <property type="component" value="Chromosome 2"/>
</dbReference>
<evidence type="ECO:0000313" key="1">
    <source>
        <dbReference type="EMBL" id="KAJ8892865.1"/>
    </source>
</evidence>
<reference evidence="1 2" key="1">
    <citation type="submission" date="2023-02" db="EMBL/GenBank/DDBJ databases">
        <title>LHISI_Scaffold_Assembly.</title>
        <authorList>
            <person name="Stuart O.P."/>
            <person name="Cleave R."/>
            <person name="Magrath M.J.L."/>
            <person name="Mikheyev A.S."/>
        </authorList>
    </citation>
    <scope>NUCLEOTIDE SEQUENCE [LARGE SCALE GENOMIC DNA]</scope>
    <source>
        <strain evidence="1">Daus_M_001</strain>
        <tissue evidence="1">Leg muscle</tissue>
    </source>
</reference>
<proteinExistence type="predicted"/>
<sequence length="601" mass="67858">MSRRHHVNIHSSTKDNVAASYECATSSGNEQESTHRHRCRRLVRCTPEAADAGSVTGRPGVDEPGLHKTQEVSFRVVPARGRLLTSSHLIIVHSEEIFTRQSPPCQDKHHLCCVDEQGMFTQNTSDYPAKLRLAMKPRFGVAVMDKKQTQHVYAGRCRLSSSILADLSFPPSLHSGTAPFSLHFTLIETQELVRILTMLEVSCKLTVSKLRHVATWCCVLPPHVCLFMSELIGGISELPYQLVPCVWFPFAAHPSLQAAPQHKVRRREFRILQRACQWTTSSYPHARILCIQEFSHSPAELCVFIIITPNPLRTAQTTRFPPRRTGFDIAVESLPDFNTWESCRRMPLVGGFSRRFPTSPHAMTNRAQFPTVNSRFSHAGNESDIAVDHWVFSSCSCFPNHCIALLLCHSYFGSLLPENWKGGGEGDLECEFLSPPRPIKVRLGSCQGTCWHLHPLELSRMLFEPVLDIRRAMVPRIILLDHPIVVRKTDVHVRLQMVTKESFVAVTIEFCGYKEKWTQLIPCEHTPHFYGTTTSMHGALLTTGFHGLLGLRLTLTLPSVLNNLYRDSSDQATCFKSSRVQLATSRVQVRRCARLLTEALW</sequence>
<gene>
    <name evidence="1" type="ORF">PR048_005446</name>
</gene>
<name>A0ABQ9I897_9NEOP</name>
<evidence type="ECO:0000313" key="2">
    <source>
        <dbReference type="Proteomes" id="UP001159363"/>
    </source>
</evidence>